<evidence type="ECO:0000313" key="3">
    <source>
        <dbReference type="Proteomes" id="UP000186455"/>
    </source>
</evidence>
<dbReference type="Proteomes" id="UP000186455">
    <property type="component" value="Unassembled WGS sequence"/>
</dbReference>
<reference evidence="2 3" key="1">
    <citation type="submission" date="2015-06" db="EMBL/GenBank/DDBJ databases">
        <title>Cloning and characterization of the uncialamcin biosynthetic gene cluster.</title>
        <authorList>
            <person name="Yan X."/>
            <person name="Huang T."/>
            <person name="Ge H."/>
            <person name="Shen B."/>
        </authorList>
    </citation>
    <scope>NUCLEOTIDE SEQUENCE [LARGE SCALE GENOMIC DNA]</scope>
    <source>
        <strain evidence="2 3">DCA2648</strain>
    </source>
</reference>
<dbReference type="AlphaFoldDB" id="A0A1Q4V6W9"/>
<dbReference type="InterPro" id="IPR011726">
    <property type="entry name" value="KdpF"/>
</dbReference>
<comment type="caution">
    <text evidence="2">The sequence shown here is derived from an EMBL/GenBank/DDBJ whole genome shotgun (WGS) entry which is preliminary data.</text>
</comment>
<gene>
    <name evidence="2" type="ORF">AB852_18530</name>
</gene>
<keyword evidence="1" id="KW-0472">Membrane</keyword>
<dbReference type="NCBIfam" id="TIGR02115">
    <property type="entry name" value="potass_kdpF"/>
    <property type="match status" value="1"/>
</dbReference>
<accession>A0A1Q4V6W9</accession>
<evidence type="ECO:0000313" key="2">
    <source>
        <dbReference type="EMBL" id="OKH93480.1"/>
    </source>
</evidence>
<evidence type="ECO:0000256" key="1">
    <source>
        <dbReference type="SAM" id="Phobius"/>
    </source>
</evidence>
<dbReference type="RefSeq" id="WP_073789815.1">
    <property type="nucleotide sequence ID" value="NZ_CP108638.1"/>
</dbReference>
<keyword evidence="3" id="KW-1185">Reference proteome</keyword>
<dbReference type="GO" id="GO:0008556">
    <property type="term" value="F:P-type potassium transmembrane transporter activity"/>
    <property type="evidence" value="ECO:0007669"/>
    <property type="project" value="InterPro"/>
</dbReference>
<name>A0A1Q4V6W9_9ACTN</name>
<protein>
    <submittedName>
        <fullName evidence="2">Membrane protein</fullName>
    </submittedName>
</protein>
<feature type="transmembrane region" description="Helical" evidence="1">
    <location>
        <begin position="6"/>
        <end position="25"/>
    </location>
</feature>
<keyword evidence="1" id="KW-1133">Transmembrane helix</keyword>
<dbReference type="STRING" id="1048205.AB852_18530"/>
<organism evidence="2 3">
    <name type="scientific">Streptomyces uncialis</name>
    <dbReference type="NCBI Taxonomy" id="1048205"/>
    <lineage>
        <taxon>Bacteria</taxon>
        <taxon>Bacillati</taxon>
        <taxon>Actinomycetota</taxon>
        <taxon>Actinomycetes</taxon>
        <taxon>Kitasatosporales</taxon>
        <taxon>Streptomycetaceae</taxon>
        <taxon>Streptomyces</taxon>
    </lineage>
</organism>
<dbReference type="Pfam" id="PF09604">
    <property type="entry name" value="Potass_KdpF"/>
    <property type="match status" value="1"/>
</dbReference>
<sequence>MTAENIVGLLVAAALLGYLVLALIYPERF</sequence>
<dbReference type="GeneID" id="96791554"/>
<dbReference type="EMBL" id="LFBV01000004">
    <property type="protein sequence ID" value="OKH93480.1"/>
    <property type="molecule type" value="Genomic_DNA"/>
</dbReference>
<keyword evidence="1" id="KW-0812">Transmembrane</keyword>
<proteinExistence type="predicted"/>
<dbReference type="GO" id="GO:0005886">
    <property type="term" value="C:plasma membrane"/>
    <property type="evidence" value="ECO:0007669"/>
    <property type="project" value="InterPro"/>
</dbReference>